<evidence type="ECO:0000256" key="2">
    <source>
        <dbReference type="ARBA" id="ARBA00023002"/>
    </source>
</evidence>
<dbReference type="InterPro" id="IPR042098">
    <property type="entry name" value="TauD-like_sf"/>
</dbReference>
<dbReference type="PANTHER" id="PTHR10696">
    <property type="entry name" value="GAMMA-BUTYROBETAINE HYDROXYLASE-RELATED"/>
    <property type="match status" value="1"/>
</dbReference>
<proteinExistence type="predicted"/>
<name>A0ABY6DS03_9NEIS</name>
<dbReference type="Proteomes" id="UP001061302">
    <property type="component" value="Chromosome"/>
</dbReference>
<evidence type="ECO:0000313" key="6">
    <source>
        <dbReference type="Proteomes" id="UP001061302"/>
    </source>
</evidence>
<dbReference type="Pfam" id="PF02668">
    <property type="entry name" value="TauD"/>
    <property type="match status" value="1"/>
</dbReference>
<dbReference type="RefSeq" id="WP_263126572.1">
    <property type="nucleotide sequence ID" value="NZ_CP106753.1"/>
</dbReference>
<keyword evidence="5" id="KW-0223">Dioxygenase</keyword>
<dbReference type="PANTHER" id="PTHR10696:SF56">
    <property type="entry name" value="TAUD_TFDA-LIKE DOMAIN-CONTAINING PROTEIN"/>
    <property type="match status" value="1"/>
</dbReference>
<feature type="domain" description="TauD/TfdA-like" evidence="4">
    <location>
        <begin position="31"/>
        <end position="292"/>
    </location>
</feature>
<gene>
    <name evidence="5" type="ORF">N8I74_09080</name>
</gene>
<sequence length="300" mass="33711">MSHGMSIDTYGSGTGIIIRGDRTTPFGALKKESVFKQLAESGYILFRDFQVDIERFSQFVQALSVRVTLDPARSFGGGRDVAQKVDAGYDALGLHCENGNSPFMPHLCWFYCEKAPKLGSQTTVCDGYRVWDRLSPQSQKAFLEQDIVYNRNVEEAKWKRFVFHMLQQAKPLEDIRLDDLIALVNDPEQTRITDNGDGSIHYAFRTAAVHPTLFSERPAFANSILGPSYHYEKPVITFADESPLTAELLEEIASVSESVTDNLDWQDGDVALIDNTRVMHGRRAIVDPDRSIYNALSYVS</sequence>
<protein>
    <submittedName>
        <fullName evidence="5">TauD/TfdA family dioxygenase</fullName>
    </submittedName>
</protein>
<comment type="cofactor">
    <cofactor evidence="1">
        <name>Fe(2+)</name>
        <dbReference type="ChEBI" id="CHEBI:29033"/>
    </cofactor>
</comment>
<dbReference type="Gene3D" id="3.60.130.10">
    <property type="entry name" value="Clavaminate synthase-like"/>
    <property type="match status" value="1"/>
</dbReference>
<reference evidence="5" key="1">
    <citation type="submission" date="2022-10" db="EMBL/GenBank/DDBJ databases">
        <title>Chitiniphilus purpureus sp. nov., a novel chitin-degrading bacterium isolated from crawfish pond sediment.</title>
        <authorList>
            <person name="Li K."/>
        </authorList>
    </citation>
    <scope>NUCLEOTIDE SEQUENCE</scope>
    <source>
        <strain evidence="5">CD1</strain>
    </source>
</reference>
<keyword evidence="3" id="KW-0045">Antibiotic biosynthesis</keyword>
<dbReference type="EMBL" id="CP106753">
    <property type="protein sequence ID" value="UXY17142.1"/>
    <property type="molecule type" value="Genomic_DNA"/>
</dbReference>
<evidence type="ECO:0000256" key="3">
    <source>
        <dbReference type="ARBA" id="ARBA00023194"/>
    </source>
</evidence>
<evidence type="ECO:0000259" key="4">
    <source>
        <dbReference type="Pfam" id="PF02668"/>
    </source>
</evidence>
<dbReference type="InterPro" id="IPR050411">
    <property type="entry name" value="AlphaKG_dependent_hydroxylases"/>
</dbReference>
<dbReference type="GO" id="GO:0051213">
    <property type="term" value="F:dioxygenase activity"/>
    <property type="evidence" value="ECO:0007669"/>
    <property type="project" value="UniProtKB-KW"/>
</dbReference>
<keyword evidence="2" id="KW-0560">Oxidoreductase</keyword>
<evidence type="ECO:0000313" key="5">
    <source>
        <dbReference type="EMBL" id="UXY17142.1"/>
    </source>
</evidence>
<evidence type="ECO:0000256" key="1">
    <source>
        <dbReference type="ARBA" id="ARBA00001954"/>
    </source>
</evidence>
<organism evidence="5 6">
    <name type="scientific">Chitiniphilus purpureus</name>
    <dbReference type="NCBI Taxonomy" id="2981137"/>
    <lineage>
        <taxon>Bacteria</taxon>
        <taxon>Pseudomonadati</taxon>
        <taxon>Pseudomonadota</taxon>
        <taxon>Betaproteobacteria</taxon>
        <taxon>Neisseriales</taxon>
        <taxon>Chitinibacteraceae</taxon>
        <taxon>Chitiniphilus</taxon>
    </lineage>
</organism>
<dbReference type="InterPro" id="IPR003819">
    <property type="entry name" value="TauD/TfdA-like"/>
</dbReference>
<accession>A0ABY6DS03</accession>
<dbReference type="SUPFAM" id="SSF51197">
    <property type="entry name" value="Clavaminate synthase-like"/>
    <property type="match status" value="1"/>
</dbReference>
<keyword evidence="6" id="KW-1185">Reference proteome</keyword>